<dbReference type="AlphaFoldDB" id="A0A381ZIC7"/>
<reference evidence="1" key="1">
    <citation type="submission" date="2018-05" db="EMBL/GenBank/DDBJ databases">
        <authorList>
            <person name="Lanie J.A."/>
            <person name="Ng W.-L."/>
            <person name="Kazmierczak K.M."/>
            <person name="Andrzejewski T.M."/>
            <person name="Davidsen T.M."/>
            <person name="Wayne K.J."/>
            <person name="Tettelin H."/>
            <person name="Glass J.I."/>
            <person name="Rusch D."/>
            <person name="Podicherti R."/>
            <person name="Tsui H.-C.T."/>
            <person name="Winkler M.E."/>
        </authorList>
    </citation>
    <scope>NUCLEOTIDE SEQUENCE</scope>
</reference>
<sequence length="26" mass="2959">MDTVFFEACFANCLVKIVGARRLILK</sequence>
<evidence type="ECO:0000313" key="1">
    <source>
        <dbReference type="EMBL" id="SVA89026.1"/>
    </source>
</evidence>
<protein>
    <submittedName>
        <fullName evidence="1">Uncharacterized protein</fullName>
    </submittedName>
</protein>
<dbReference type="EMBL" id="UINC01021455">
    <property type="protein sequence ID" value="SVA89026.1"/>
    <property type="molecule type" value="Genomic_DNA"/>
</dbReference>
<accession>A0A381ZIC7</accession>
<gene>
    <name evidence="1" type="ORF">METZ01_LOCUS141880</name>
</gene>
<proteinExistence type="predicted"/>
<name>A0A381ZIC7_9ZZZZ</name>
<organism evidence="1">
    <name type="scientific">marine metagenome</name>
    <dbReference type="NCBI Taxonomy" id="408172"/>
    <lineage>
        <taxon>unclassified sequences</taxon>
        <taxon>metagenomes</taxon>
        <taxon>ecological metagenomes</taxon>
    </lineage>
</organism>